<proteinExistence type="predicted"/>
<dbReference type="GO" id="GO:0004343">
    <property type="term" value="F:glucosamine 6-phosphate N-acetyltransferase activity"/>
    <property type="evidence" value="ECO:0007669"/>
    <property type="project" value="TreeGrafter"/>
</dbReference>
<dbReference type="AlphaFoldDB" id="A0A1I0CAZ3"/>
<dbReference type="CDD" id="cd04301">
    <property type="entry name" value="NAT_SF"/>
    <property type="match status" value="1"/>
</dbReference>
<gene>
    <name evidence="2" type="ORF">SAMN05216389_106104</name>
</gene>
<feature type="domain" description="N-acetyltransferase" evidence="1">
    <location>
        <begin position="1"/>
        <end position="141"/>
    </location>
</feature>
<dbReference type="InterPro" id="IPR000182">
    <property type="entry name" value="GNAT_dom"/>
</dbReference>
<sequence length="141" mass="16172">MNIKVVETNQEKKHAFQVRTEVFVEEQNVPPEEELDEHDAEAIHFIGYEDEEPIAASRLRFVDEYGKLERICVVKDQRGKSNGKQIIEAMEAVIADKGYSKSKLNAQTHAEDFYKRLGYKTISGEFMDAGIPHVTMVKELK</sequence>
<reference evidence="2 3" key="1">
    <citation type="submission" date="2016-10" db="EMBL/GenBank/DDBJ databases">
        <authorList>
            <person name="de Groot N.N."/>
        </authorList>
    </citation>
    <scope>NUCLEOTIDE SEQUENCE [LARGE SCALE GENOMIC DNA]</scope>
    <source>
        <strain evidence="2 3">IBRC-M 10780</strain>
    </source>
</reference>
<accession>A0A1I0CAZ3</accession>
<dbReference type="STRING" id="930131.SAMN05216389_106104"/>
<protein>
    <submittedName>
        <fullName evidence="2">Predicted N-acyltransferase, GNAT family</fullName>
    </submittedName>
</protein>
<keyword evidence="3" id="KW-1185">Reference proteome</keyword>
<dbReference type="EMBL" id="FOHE01000006">
    <property type="protein sequence ID" value="SET16074.1"/>
    <property type="molecule type" value="Genomic_DNA"/>
</dbReference>
<organism evidence="2 3">
    <name type="scientific">Oceanobacillus limi</name>
    <dbReference type="NCBI Taxonomy" id="930131"/>
    <lineage>
        <taxon>Bacteria</taxon>
        <taxon>Bacillati</taxon>
        <taxon>Bacillota</taxon>
        <taxon>Bacilli</taxon>
        <taxon>Bacillales</taxon>
        <taxon>Bacillaceae</taxon>
        <taxon>Oceanobacillus</taxon>
    </lineage>
</organism>
<dbReference type="Proteomes" id="UP000198618">
    <property type="component" value="Unassembled WGS sequence"/>
</dbReference>
<dbReference type="PANTHER" id="PTHR13355:SF11">
    <property type="entry name" value="GLUCOSAMINE 6-PHOSPHATE N-ACETYLTRANSFERASE"/>
    <property type="match status" value="1"/>
</dbReference>
<evidence type="ECO:0000313" key="3">
    <source>
        <dbReference type="Proteomes" id="UP000198618"/>
    </source>
</evidence>
<dbReference type="Pfam" id="PF13673">
    <property type="entry name" value="Acetyltransf_10"/>
    <property type="match status" value="1"/>
</dbReference>
<dbReference type="OrthoDB" id="9796171at2"/>
<evidence type="ECO:0000313" key="2">
    <source>
        <dbReference type="EMBL" id="SET16074.1"/>
    </source>
</evidence>
<dbReference type="Gene3D" id="3.40.630.30">
    <property type="match status" value="1"/>
</dbReference>
<name>A0A1I0CAZ3_9BACI</name>
<keyword evidence="2" id="KW-0808">Transferase</keyword>
<dbReference type="InterPro" id="IPR039143">
    <property type="entry name" value="GNPNAT1-like"/>
</dbReference>
<dbReference type="PROSITE" id="PS51186">
    <property type="entry name" value="GNAT"/>
    <property type="match status" value="1"/>
</dbReference>
<keyword evidence="2" id="KW-0012">Acyltransferase</keyword>
<dbReference type="SUPFAM" id="SSF55729">
    <property type="entry name" value="Acyl-CoA N-acyltransferases (Nat)"/>
    <property type="match status" value="1"/>
</dbReference>
<dbReference type="PANTHER" id="PTHR13355">
    <property type="entry name" value="GLUCOSAMINE 6-PHOSPHATE N-ACETYLTRANSFERASE"/>
    <property type="match status" value="1"/>
</dbReference>
<dbReference type="RefSeq" id="WP_090868751.1">
    <property type="nucleotide sequence ID" value="NZ_FOHE01000006.1"/>
</dbReference>
<dbReference type="InterPro" id="IPR016181">
    <property type="entry name" value="Acyl_CoA_acyltransferase"/>
</dbReference>
<evidence type="ECO:0000259" key="1">
    <source>
        <dbReference type="PROSITE" id="PS51186"/>
    </source>
</evidence>